<gene>
    <name evidence="14" type="ORF">C0Q70_13767</name>
</gene>
<dbReference type="EC" id="1.14.11.29" evidence="9"/>
<feature type="domain" description="MYND-type" evidence="12">
    <location>
        <begin position="10"/>
        <end position="47"/>
    </location>
</feature>
<evidence type="ECO:0000256" key="11">
    <source>
        <dbReference type="PROSITE-ProRule" id="PRU00134"/>
    </source>
</evidence>
<keyword evidence="3 11" id="KW-0863">Zinc-finger</keyword>
<dbReference type="Pfam" id="PF01753">
    <property type="entry name" value="zf-MYND"/>
    <property type="match status" value="1"/>
</dbReference>
<dbReference type="GO" id="GO:0031418">
    <property type="term" value="F:L-ascorbic acid binding"/>
    <property type="evidence" value="ECO:0007669"/>
    <property type="project" value="UniProtKB-KW"/>
</dbReference>
<dbReference type="GO" id="GO:0008270">
    <property type="term" value="F:zinc ion binding"/>
    <property type="evidence" value="ECO:0007669"/>
    <property type="project" value="UniProtKB-KW"/>
</dbReference>
<evidence type="ECO:0000256" key="9">
    <source>
        <dbReference type="ARBA" id="ARBA00039004"/>
    </source>
</evidence>
<dbReference type="OMA" id="TWLEGNE"/>
<dbReference type="EMBL" id="PZQS01000008">
    <property type="protein sequence ID" value="PVD26099.1"/>
    <property type="molecule type" value="Genomic_DNA"/>
</dbReference>
<dbReference type="STRING" id="400727.A0A2T7NY57"/>
<dbReference type="GO" id="GO:0160082">
    <property type="term" value="F:hypoxia-inducible factor-proline dioxygenase activity"/>
    <property type="evidence" value="ECO:0007669"/>
    <property type="project" value="UniProtKB-EC"/>
</dbReference>
<dbReference type="InterPro" id="IPR044862">
    <property type="entry name" value="Pro_4_hyd_alph_FE2OG_OXY"/>
</dbReference>
<evidence type="ECO:0000259" key="12">
    <source>
        <dbReference type="PROSITE" id="PS50865"/>
    </source>
</evidence>
<dbReference type="AlphaFoldDB" id="A0A2T7NY57"/>
<evidence type="ECO:0000256" key="10">
    <source>
        <dbReference type="ARBA" id="ARBA00049134"/>
    </source>
</evidence>
<keyword evidence="8" id="KW-0408">Iron</keyword>
<comment type="catalytic activity">
    <reaction evidence="10">
        <text>L-prolyl-[hypoxia-inducible factor alpha subunit] + 2-oxoglutarate + O2 = trans-4-hydroxy-L-prolyl-[hypoxia-inducible factor alpha subunit] + succinate + CO2</text>
        <dbReference type="Rhea" id="RHEA:48400"/>
        <dbReference type="Rhea" id="RHEA-COMP:12093"/>
        <dbReference type="Rhea" id="RHEA-COMP:12094"/>
        <dbReference type="ChEBI" id="CHEBI:15379"/>
        <dbReference type="ChEBI" id="CHEBI:16526"/>
        <dbReference type="ChEBI" id="CHEBI:16810"/>
        <dbReference type="ChEBI" id="CHEBI:30031"/>
        <dbReference type="ChEBI" id="CHEBI:50342"/>
        <dbReference type="ChEBI" id="CHEBI:61965"/>
        <dbReference type="EC" id="1.14.11.29"/>
    </reaction>
</comment>
<keyword evidence="5" id="KW-0847">Vitamin C</keyword>
<keyword evidence="7" id="KW-0560">Oxidoreductase</keyword>
<dbReference type="GO" id="GO:0071456">
    <property type="term" value="P:cellular response to hypoxia"/>
    <property type="evidence" value="ECO:0007669"/>
    <property type="project" value="TreeGrafter"/>
</dbReference>
<dbReference type="Pfam" id="PF13640">
    <property type="entry name" value="2OG-FeII_Oxy_3"/>
    <property type="match status" value="1"/>
</dbReference>
<evidence type="ECO:0000256" key="2">
    <source>
        <dbReference type="ARBA" id="ARBA00022723"/>
    </source>
</evidence>
<dbReference type="PROSITE" id="PS50865">
    <property type="entry name" value="ZF_MYND_2"/>
    <property type="match status" value="1"/>
</dbReference>
<reference evidence="14 15" key="1">
    <citation type="submission" date="2018-04" db="EMBL/GenBank/DDBJ databases">
        <title>The genome of golden apple snail Pomacea canaliculata provides insight into stress tolerance and invasive adaptation.</title>
        <authorList>
            <person name="Liu C."/>
            <person name="Liu B."/>
            <person name="Ren Y."/>
            <person name="Zhang Y."/>
            <person name="Wang H."/>
            <person name="Li S."/>
            <person name="Jiang F."/>
            <person name="Yin L."/>
            <person name="Zhang G."/>
            <person name="Qian W."/>
            <person name="Fan W."/>
        </authorList>
    </citation>
    <scope>NUCLEOTIDE SEQUENCE [LARGE SCALE GENOMIC DNA]</scope>
    <source>
        <strain evidence="14">SZHN2017</strain>
        <tissue evidence="14">Muscle</tissue>
    </source>
</reference>
<evidence type="ECO:0000259" key="13">
    <source>
        <dbReference type="PROSITE" id="PS51471"/>
    </source>
</evidence>
<evidence type="ECO:0000313" key="14">
    <source>
        <dbReference type="EMBL" id="PVD26099.1"/>
    </source>
</evidence>
<evidence type="ECO:0000256" key="4">
    <source>
        <dbReference type="ARBA" id="ARBA00022833"/>
    </source>
</evidence>
<keyword evidence="2" id="KW-0479">Metal-binding</keyword>
<evidence type="ECO:0000313" key="15">
    <source>
        <dbReference type="Proteomes" id="UP000245119"/>
    </source>
</evidence>
<evidence type="ECO:0000256" key="6">
    <source>
        <dbReference type="ARBA" id="ARBA00022964"/>
    </source>
</evidence>
<comment type="cofactor">
    <cofactor evidence="1">
        <name>L-ascorbate</name>
        <dbReference type="ChEBI" id="CHEBI:38290"/>
    </cofactor>
</comment>
<organism evidence="14 15">
    <name type="scientific">Pomacea canaliculata</name>
    <name type="common">Golden apple snail</name>
    <dbReference type="NCBI Taxonomy" id="400727"/>
    <lineage>
        <taxon>Eukaryota</taxon>
        <taxon>Metazoa</taxon>
        <taxon>Spiralia</taxon>
        <taxon>Lophotrochozoa</taxon>
        <taxon>Mollusca</taxon>
        <taxon>Gastropoda</taxon>
        <taxon>Caenogastropoda</taxon>
        <taxon>Architaenioglossa</taxon>
        <taxon>Ampullarioidea</taxon>
        <taxon>Ampullariidae</taxon>
        <taxon>Pomacea</taxon>
    </lineage>
</organism>
<keyword evidence="6" id="KW-0223">Dioxygenase</keyword>
<dbReference type="Gene3D" id="2.60.120.620">
    <property type="entry name" value="q2cbj1_9rhob like domain"/>
    <property type="match status" value="1"/>
</dbReference>
<dbReference type="OrthoDB" id="5952526at2759"/>
<dbReference type="PROSITE" id="PS51471">
    <property type="entry name" value="FE2OG_OXY"/>
    <property type="match status" value="1"/>
</dbReference>
<accession>A0A2T7NY57</accession>
<proteinExistence type="predicted"/>
<dbReference type="InterPro" id="IPR051559">
    <property type="entry name" value="HIF_prolyl_hydroxylases"/>
</dbReference>
<dbReference type="InterPro" id="IPR005123">
    <property type="entry name" value="Oxoglu/Fe-dep_dioxygenase_dom"/>
</dbReference>
<dbReference type="Gene3D" id="6.10.140.2220">
    <property type="match status" value="1"/>
</dbReference>
<evidence type="ECO:0000256" key="7">
    <source>
        <dbReference type="ARBA" id="ARBA00023002"/>
    </source>
</evidence>
<keyword evidence="15" id="KW-1185">Reference proteome</keyword>
<comment type="caution">
    <text evidence="14">The sequence shown here is derived from an EMBL/GenBank/DDBJ whole genome shotgun (WGS) entry which is preliminary data.</text>
</comment>
<keyword evidence="4" id="KW-0862">Zinc</keyword>
<dbReference type="InterPro" id="IPR002893">
    <property type="entry name" value="Znf_MYND"/>
</dbReference>
<evidence type="ECO:0000256" key="1">
    <source>
        <dbReference type="ARBA" id="ARBA00001961"/>
    </source>
</evidence>
<dbReference type="Proteomes" id="UP000245119">
    <property type="component" value="Linkage Group LG8"/>
</dbReference>
<sequence length="440" mass="49732">MAAQCETAECKLCGATTGLKRCSRCKKFFYCSRDHQSKDWHDHKKLCSTDGKMYHRNRERQKYHSGEADEKSVVSGVGNHEVFQDGKKSGLVSFYQEQASAASVDVQEPEVEGLPFDTNPFKETHFQTPIDGFSSESVGKFVRHHLNDSGFCVVDGLFTTDEIDKIVGEIRQMDLNGELKTGQVEGGRTSGEDAEKSTKLGIRNDRIHWFDDNLDSIRAPGVSSAIKKMDDIIFQTTSGLPYRMEGRTKVMVACYPGKGSYYRRHIDNPNKDGRRITCILYLNKGWNVEQDGGLLRIFPEGGSYIDVVPIANRLLFFWSDKRNPHEVQPAYRTRYALTVWYFDGDERAIAKKEQSEMYLQDLTAKTALLEVTIKKTEKEILEKNMETKSLSAVGSLSDDEVNVLKMLVETHEDPKALLTSMGIASSIQKALLARLYKTED</sequence>
<protein>
    <recommendedName>
        <fullName evidence="9">hypoxia-inducible factor-proline dioxygenase</fullName>
        <ecNumber evidence="9">1.14.11.29</ecNumber>
    </recommendedName>
</protein>
<name>A0A2T7NY57_POMCA</name>
<dbReference type="SMART" id="SM00702">
    <property type="entry name" value="P4Hc"/>
    <property type="match status" value="1"/>
</dbReference>
<evidence type="ECO:0000256" key="8">
    <source>
        <dbReference type="ARBA" id="ARBA00023004"/>
    </source>
</evidence>
<evidence type="ECO:0000256" key="3">
    <source>
        <dbReference type="ARBA" id="ARBA00022771"/>
    </source>
</evidence>
<dbReference type="GO" id="GO:0008198">
    <property type="term" value="F:ferrous iron binding"/>
    <property type="evidence" value="ECO:0007669"/>
    <property type="project" value="TreeGrafter"/>
</dbReference>
<dbReference type="PANTHER" id="PTHR12907:SF26">
    <property type="entry name" value="HIF PROLYL HYDROXYLASE, ISOFORM C"/>
    <property type="match status" value="1"/>
</dbReference>
<dbReference type="PANTHER" id="PTHR12907">
    <property type="entry name" value="EGL NINE HOMOLOG-RELATED"/>
    <property type="match status" value="1"/>
</dbReference>
<evidence type="ECO:0000256" key="5">
    <source>
        <dbReference type="ARBA" id="ARBA00022896"/>
    </source>
</evidence>
<dbReference type="SUPFAM" id="SSF144232">
    <property type="entry name" value="HIT/MYND zinc finger-like"/>
    <property type="match status" value="1"/>
</dbReference>
<dbReference type="InterPro" id="IPR006620">
    <property type="entry name" value="Pro_4_hyd_alph"/>
</dbReference>
<feature type="domain" description="Fe2OG dioxygenase" evidence="13">
    <location>
        <begin position="246"/>
        <end position="343"/>
    </location>
</feature>